<sequence length="221" mass="26084">MMNMKTSIYLIIASIYISIGLKAQEQQKRFFFKNFQNTYVYYKDGRNFCIPANYDLVKGSFIFIDKQDRDMLKLFDEQDKISKIKIGERIFLSSRFGPTEIVQTEPEFKVYYKPRLLDIGKSGGYGITSNTSATRSYSHMTSYGGNIKSLDKETKYVHEIEKVYIIQKGNKEKRFSTSKQFLKLYSKNKKELQEYITKNQIDFNTIMQVLELYNYTEKMAQ</sequence>
<proteinExistence type="predicted"/>
<evidence type="ECO:0000313" key="2">
    <source>
        <dbReference type="Proteomes" id="UP000195975"/>
    </source>
</evidence>
<organism evidence="1 2">
    <name type="scientific">Parabacteroides johnsonii</name>
    <dbReference type="NCBI Taxonomy" id="387661"/>
    <lineage>
        <taxon>Bacteria</taxon>
        <taxon>Pseudomonadati</taxon>
        <taxon>Bacteroidota</taxon>
        <taxon>Bacteroidia</taxon>
        <taxon>Bacteroidales</taxon>
        <taxon>Tannerellaceae</taxon>
        <taxon>Parabacteroides</taxon>
    </lineage>
</organism>
<name>A0A9Q5SSR1_9BACT</name>
<evidence type="ECO:0000313" key="1">
    <source>
        <dbReference type="EMBL" id="OUO05789.1"/>
    </source>
</evidence>
<reference evidence="2" key="1">
    <citation type="submission" date="2017-04" db="EMBL/GenBank/DDBJ databases">
        <title>Function of individual gut microbiota members based on whole genome sequencing of pure cultures obtained from chicken caecum.</title>
        <authorList>
            <person name="Medvecky M."/>
            <person name="Cejkova D."/>
            <person name="Polansky O."/>
            <person name="Karasova D."/>
            <person name="Kubasova T."/>
            <person name="Cizek A."/>
            <person name="Rychlik I."/>
        </authorList>
    </citation>
    <scope>NUCLEOTIDE SEQUENCE [LARGE SCALE GENOMIC DNA]</scope>
    <source>
        <strain evidence="2">An42</strain>
    </source>
</reference>
<comment type="caution">
    <text evidence="1">The sequence shown here is derived from an EMBL/GenBank/DDBJ whole genome shotgun (WGS) entry which is preliminary data.</text>
</comment>
<dbReference type="AlphaFoldDB" id="A0A9Q5SSR1"/>
<accession>A0A9Q5SSR1</accession>
<dbReference type="Proteomes" id="UP000195975">
    <property type="component" value="Unassembled WGS sequence"/>
</dbReference>
<dbReference type="EMBL" id="NFIJ01000005">
    <property type="protein sequence ID" value="OUO05789.1"/>
    <property type="molecule type" value="Genomic_DNA"/>
</dbReference>
<protein>
    <submittedName>
        <fullName evidence="1">Uncharacterized protein</fullName>
    </submittedName>
</protein>
<gene>
    <name evidence="1" type="ORF">B5F96_06865</name>
</gene>